<dbReference type="GO" id="GO:0005737">
    <property type="term" value="C:cytoplasm"/>
    <property type="evidence" value="ECO:0007669"/>
    <property type="project" value="TreeGrafter"/>
</dbReference>
<dbReference type="AlphaFoldDB" id="A0A7D4BET6"/>
<evidence type="ECO:0000256" key="2">
    <source>
        <dbReference type="ARBA" id="ARBA00022576"/>
    </source>
</evidence>
<accession>A0A7D4BET6</accession>
<evidence type="ECO:0000256" key="3">
    <source>
        <dbReference type="ARBA" id="ARBA00022679"/>
    </source>
</evidence>
<dbReference type="InterPro" id="IPR015424">
    <property type="entry name" value="PyrdxlP-dep_Trfase"/>
</dbReference>
<dbReference type="InterPro" id="IPR015421">
    <property type="entry name" value="PyrdxlP-dep_Trfase_major"/>
</dbReference>
<dbReference type="PANTHER" id="PTHR43807">
    <property type="entry name" value="FI04487P"/>
    <property type="match status" value="1"/>
</dbReference>
<reference evidence="6 7" key="1">
    <citation type="submission" date="2019-07" db="EMBL/GenBank/DDBJ databases">
        <title>Thalassofilum flectens gen. nov., sp. nov., a novel moderate thermophilic anaerobe from a shallow sea hot spring in Kunashir Island (Russia), representing a new family in the order Bacteroidales, and proposal of Thalassofilacea fam. nov.</title>
        <authorList>
            <person name="Kochetkova T.V."/>
            <person name="Podosokorskaya O.A."/>
            <person name="Novikov A."/>
            <person name="Elcheninov A.G."/>
            <person name="Toshchakov S.V."/>
            <person name="Kublanov I.V."/>
        </authorList>
    </citation>
    <scope>NUCLEOTIDE SEQUENCE [LARGE SCALE GENOMIC DNA]</scope>
    <source>
        <strain evidence="6 7">38-H</strain>
    </source>
</reference>
<evidence type="ECO:0000313" key="7">
    <source>
        <dbReference type="Proteomes" id="UP000500961"/>
    </source>
</evidence>
<dbReference type="GO" id="GO:0016212">
    <property type="term" value="F:kynurenine-oxoglutarate transaminase activity"/>
    <property type="evidence" value="ECO:0007669"/>
    <property type="project" value="TreeGrafter"/>
</dbReference>
<dbReference type="CDD" id="cd00609">
    <property type="entry name" value="AAT_like"/>
    <property type="match status" value="1"/>
</dbReference>
<feature type="domain" description="Aminotransferase class I/classII large" evidence="5">
    <location>
        <begin position="46"/>
        <end position="368"/>
    </location>
</feature>
<dbReference type="RefSeq" id="WP_173076410.1">
    <property type="nucleotide sequence ID" value="NZ_CP041345.1"/>
</dbReference>
<evidence type="ECO:0000256" key="1">
    <source>
        <dbReference type="ARBA" id="ARBA00001933"/>
    </source>
</evidence>
<dbReference type="InterPro" id="IPR015422">
    <property type="entry name" value="PyrdxlP-dep_Trfase_small"/>
</dbReference>
<keyword evidence="2 6" id="KW-0032">Aminotransferase</keyword>
<keyword evidence="4" id="KW-0663">Pyridoxal phosphate</keyword>
<dbReference type="PANTHER" id="PTHR43807:SF20">
    <property type="entry name" value="FI04487P"/>
    <property type="match status" value="1"/>
</dbReference>
<keyword evidence="3 6" id="KW-0808">Transferase</keyword>
<dbReference type="Gene3D" id="3.40.640.10">
    <property type="entry name" value="Type I PLP-dependent aspartate aminotransferase-like (Major domain)"/>
    <property type="match status" value="1"/>
</dbReference>
<dbReference type="EMBL" id="CP041345">
    <property type="protein sequence ID" value="QKG81043.1"/>
    <property type="molecule type" value="Genomic_DNA"/>
</dbReference>
<dbReference type="KEGG" id="ttz:FHG85_12465"/>
<proteinExistence type="predicted"/>
<organism evidence="6 7">
    <name type="scientific">Tenuifilum thalassicum</name>
    <dbReference type="NCBI Taxonomy" id="2590900"/>
    <lineage>
        <taxon>Bacteria</taxon>
        <taxon>Pseudomonadati</taxon>
        <taxon>Bacteroidota</taxon>
        <taxon>Bacteroidia</taxon>
        <taxon>Bacteroidales</taxon>
        <taxon>Tenuifilaceae</taxon>
        <taxon>Tenuifilum</taxon>
    </lineage>
</organism>
<sequence>MVNKTTELSLSDFNSLSQLIATSGAIDLSKLVPSQEGLQEYIGTKDKLNEMGVKNEFQSPREALASYINRKYFRGVNPATELTFINGIKQAIFLAVVSSIGDGDSVIVFEPYTTDLKTVVELCGARPVYIPLKEPDFRIDWSEVQRAINATTKLMIISSPHLLTGQTLLPEDLEELQRLINGTKIKLVINESLSEMAYSTSTGASVNFYPKLCQITYRIGSLNLPFAHNDSNIAYCIAPEKLMAHYIAIKHAIADDPDFNSSVYLSLLINNDEQTKMLPSLLERNYNLVVARLKDSKFKVSNQTAGYMVLLDYKDYDDIKDVEMAKRLIEKGVGLMPLSFFSHDRQCRRMLGMNISIKSSLLEEALNRLANL</sequence>
<dbReference type="InterPro" id="IPR051326">
    <property type="entry name" value="Kynurenine-oxoglutarate_AT"/>
</dbReference>
<name>A0A7D4BET6_9BACT</name>
<evidence type="ECO:0000313" key="6">
    <source>
        <dbReference type="EMBL" id="QKG81043.1"/>
    </source>
</evidence>
<dbReference type="Proteomes" id="UP000500961">
    <property type="component" value="Chromosome"/>
</dbReference>
<protein>
    <submittedName>
        <fullName evidence="6">Aminotransferase class I/II-fold pyridoxal phosphate-dependent enzyme</fullName>
    </submittedName>
</protein>
<evidence type="ECO:0000259" key="5">
    <source>
        <dbReference type="Pfam" id="PF00155"/>
    </source>
</evidence>
<dbReference type="Gene3D" id="3.90.1150.10">
    <property type="entry name" value="Aspartate Aminotransferase, domain 1"/>
    <property type="match status" value="1"/>
</dbReference>
<evidence type="ECO:0000256" key="4">
    <source>
        <dbReference type="ARBA" id="ARBA00022898"/>
    </source>
</evidence>
<dbReference type="Pfam" id="PF00155">
    <property type="entry name" value="Aminotran_1_2"/>
    <property type="match status" value="1"/>
</dbReference>
<dbReference type="InterPro" id="IPR004839">
    <property type="entry name" value="Aminotransferase_I/II_large"/>
</dbReference>
<comment type="cofactor">
    <cofactor evidence="1">
        <name>pyridoxal 5'-phosphate</name>
        <dbReference type="ChEBI" id="CHEBI:597326"/>
    </cofactor>
</comment>
<dbReference type="SUPFAM" id="SSF53383">
    <property type="entry name" value="PLP-dependent transferases"/>
    <property type="match status" value="1"/>
</dbReference>
<dbReference type="GO" id="GO:0030170">
    <property type="term" value="F:pyridoxal phosphate binding"/>
    <property type="evidence" value="ECO:0007669"/>
    <property type="project" value="InterPro"/>
</dbReference>
<gene>
    <name evidence="6" type="ORF">FHG85_12465</name>
</gene>
<keyword evidence="7" id="KW-1185">Reference proteome</keyword>